<dbReference type="Pfam" id="PF00903">
    <property type="entry name" value="Glyoxalase"/>
    <property type="match status" value="1"/>
</dbReference>
<dbReference type="Proteomes" id="UP001325479">
    <property type="component" value="Chromosome"/>
</dbReference>
<dbReference type="Gene3D" id="3.10.180.10">
    <property type="entry name" value="2,3-Dihydroxybiphenyl 1,2-Dioxygenase, domain 1"/>
    <property type="match status" value="1"/>
</dbReference>
<accession>A0ABZ0WN03</accession>
<dbReference type="RefSeq" id="WP_114809849.1">
    <property type="nucleotide sequence ID" value="NZ_CP139965.1"/>
</dbReference>
<reference evidence="2 3" key="1">
    <citation type="submission" date="2023-12" db="EMBL/GenBank/DDBJ databases">
        <title>Genome sequencing and assembly of bacterial species from a model synthetic community.</title>
        <authorList>
            <person name="Hogle S.L."/>
        </authorList>
    </citation>
    <scope>NUCLEOTIDE SEQUENCE [LARGE SCALE GENOMIC DNA]</scope>
    <source>
        <strain evidence="2 3">HAMBI 2494</strain>
    </source>
</reference>
<gene>
    <name evidence="2" type="ORF">U0042_03295</name>
</gene>
<keyword evidence="3" id="KW-1185">Reference proteome</keyword>
<dbReference type="InterPro" id="IPR029068">
    <property type="entry name" value="Glyas_Bleomycin-R_OHBP_Dase"/>
</dbReference>
<dbReference type="PANTHER" id="PTHR36503:SF2">
    <property type="entry name" value="BLR2408 PROTEIN"/>
    <property type="match status" value="1"/>
</dbReference>
<dbReference type="InterPro" id="IPR004360">
    <property type="entry name" value="Glyas_Fos-R_dOase_dom"/>
</dbReference>
<evidence type="ECO:0000313" key="2">
    <source>
        <dbReference type="EMBL" id="WQD78748.1"/>
    </source>
</evidence>
<organism evidence="2 3">
    <name type="scientific">Paraburkholderia kururiensis</name>
    <dbReference type="NCBI Taxonomy" id="984307"/>
    <lineage>
        <taxon>Bacteria</taxon>
        <taxon>Pseudomonadati</taxon>
        <taxon>Pseudomonadota</taxon>
        <taxon>Betaproteobacteria</taxon>
        <taxon>Burkholderiales</taxon>
        <taxon>Burkholderiaceae</taxon>
        <taxon>Paraburkholderia</taxon>
    </lineage>
</organism>
<evidence type="ECO:0000259" key="1">
    <source>
        <dbReference type="PROSITE" id="PS51819"/>
    </source>
</evidence>
<dbReference type="EMBL" id="CP139965">
    <property type="protein sequence ID" value="WQD78748.1"/>
    <property type="molecule type" value="Genomic_DNA"/>
</dbReference>
<proteinExistence type="predicted"/>
<name>A0ABZ0WN03_9BURK</name>
<evidence type="ECO:0000313" key="3">
    <source>
        <dbReference type="Proteomes" id="UP001325479"/>
    </source>
</evidence>
<sequence>MHKQIFVNLGVRDLRRAMDFFSHLGFTFEPKFTNDQAASMIVGENIFVMLLYTEFMATFTSRPVADPRASTEVLVCLSCESRAEVDSLVEKALAAGGRSERAPQDYGFMYGRSFEDVDGHLWELVHMVGDPPTAADAGKSNAQSSAGTGAA</sequence>
<dbReference type="InterPro" id="IPR037523">
    <property type="entry name" value="VOC_core"/>
</dbReference>
<feature type="domain" description="VOC" evidence="1">
    <location>
        <begin position="3"/>
        <end position="127"/>
    </location>
</feature>
<dbReference type="PANTHER" id="PTHR36503">
    <property type="entry name" value="BLR2520 PROTEIN"/>
    <property type="match status" value="1"/>
</dbReference>
<protein>
    <submittedName>
        <fullName evidence="2">VOC family protein</fullName>
    </submittedName>
</protein>
<dbReference type="SUPFAM" id="SSF54593">
    <property type="entry name" value="Glyoxalase/Bleomycin resistance protein/Dihydroxybiphenyl dioxygenase"/>
    <property type="match status" value="1"/>
</dbReference>
<dbReference type="PROSITE" id="PS51819">
    <property type="entry name" value="VOC"/>
    <property type="match status" value="1"/>
</dbReference>